<dbReference type="PROSITE" id="PS50109">
    <property type="entry name" value="HIS_KIN"/>
    <property type="match status" value="1"/>
</dbReference>
<dbReference type="EMBL" id="JAHXDN010000006">
    <property type="protein sequence ID" value="MBW4710000.1"/>
    <property type="molecule type" value="Genomic_DNA"/>
</dbReference>
<evidence type="ECO:0000256" key="5">
    <source>
        <dbReference type="ARBA" id="ARBA00022741"/>
    </source>
</evidence>
<protein>
    <recommendedName>
        <fullName evidence="2">histidine kinase</fullName>
        <ecNumber evidence="2">2.7.13.3</ecNumber>
    </recommendedName>
</protein>
<comment type="caution">
    <text evidence="10">The sequence shown here is derived from an EMBL/GenBank/DDBJ whole genome shotgun (WGS) entry which is preliminary data.</text>
</comment>
<comment type="catalytic activity">
    <reaction evidence="1">
        <text>ATP + protein L-histidine = ADP + protein N-phospho-L-histidine.</text>
        <dbReference type="EC" id="2.7.13.3"/>
    </reaction>
</comment>
<keyword evidence="5" id="KW-0547">Nucleotide-binding</keyword>
<dbReference type="Proteomes" id="UP001138661">
    <property type="component" value="Unassembled WGS sequence"/>
</dbReference>
<keyword evidence="8" id="KW-0902">Two-component regulatory system</keyword>
<dbReference type="CDD" id="cd00082">
    <property type="entry name" value="HisKA"/>
    <property type="match status" value="1"/>
</dbReference>
<dbReference type="RefSeq" id="WP_219506115.1">
    <property type="nucleotide sequence ID" value="NZ_JAHXDN010000006.1"/>
</dbReference>
<dbReference type="InterPro" id="IPR003661">
    <property type="entry name" value="HisK_dim/P_dom"/>
</dbReference>
<evidence type="ECO:0000256" key="8">
    <source>
        <dbReference type="ARBA" id="ARBA00023012"/>
    </source>
</evidence>
<accession>A0A9X1FXN0</accession>
<dbReference type="GO" id="GO:0000155">
    <property type="term" value="F:phosphorelay sensor kinase activity"/>
    <property type="evidence" value="ECO:0007669"/>
    <property type="project" value="InterPro"/>
</dbReference>
<organism evidence="10 11">
    <name type="scientific">Roseobacter insulae</name>
    <dbReference type="NCBI Taxonomy" id="2859783"/>
    <lineage>
        <taxon>Bacteria</taxon>
        <taxon>Pseudomonadati</taxon>
        <taxon>Pseudomonadota</taxon>
        <taxon>Alphaproteobacteria</taxon>
        <taxon>Rhodobacterales</taxon>
        <taxon>Roseobacteraceae</taxon>
        <taxon>Roseobacter</taxon>
    </lineage>
</organism>
<evidence type="ECO:0000259" key="9">
    <source>
        <dbReference type="PROSITE" id="PS50109"/>
    </source>
</evidence>
<dbReference type="Pfam" id="PF00512">
    <property type="entry name" value="HisKA"/>
    <property type="match status" value="1"/>
</dbReference>
<evidence type="ECO:0000256" key="7">
    <source>
        <dbReference type="ARBA" id="ARBA00022840"/>
    </source>
</evidence>
<gene>
    <name evidence="10" type="ORF">KX928_19625</name>
</gene>
<keyword evidence="6 10" id="KW-0418">Kinase</keyword>
<reference evidence="10" key="1">
    <citation type="submission" date="2021-07" db="EMBL/GenBank/DDBJ databases">
        <title>Roseobacter insulae sp. nov., isolated from a tidal flat.</title>
        <authorList>
            <person name="Park S."/>
            <person name="Yoon J.-H."/>
        </authorList>
    </citation>
    <scope>NUCLEOTIDE SEQUENCE</scope>
    <source>
        <strain evidence="10">YSTF-M11</strain>
    </source>
</reference>
<dbReference type="InterPro" id="IPR005467">
    <property type="entry name" value="His_kinase_dom"/>
</dbReference>
<dbReference type="EC" id="2.7.13.3" evidence="2"/>
<evidence type="ECO:0000256" key="3">
    <source>
        <dbReference type="ARBA" id="ARBA00022553"/>
    </source>
</evidence>
<dbReference type="SMART" id="SM00387">
    <property type="entry name" value="HATPase_c"/>
    <property type="match status" value="1"/>
</dbReference>
<dbReference type="PANTHER" id="PTHR43065">
    <property type="entry name" value="SENSOR HISTIDINE KINASE"/>
    <property type="match status" value="1"/>
</dbReference>
<sequence>MTPLLLETLAGLNDGVALFDADAQLLTANRAFRDMNPKLEDLLNEGTSWDILLREAEIRGIYPKDVCKRLTIIEADLLGTLDDGHQVITPAGPGHSFVIRLSARSDDGFILTQTERLEDEGARDAESEVEVLLSKVLEACPACLTMSRIGDGQIIYRSPAATALLGQAKSSFSHFAKRAERADFITALLPDARVDDMRVTGIRADGSEFPAGISARLIEYRGEDVIVSNMEDLSSILAVQAELAQKRTQVFQAEKMSALGELLAGVAHELNNPLSIIVGNTEMLKEDLDGTPHTSRIDKMGGAAERCVKIVRSFLAMARQEPLHPKPTSAGEIFRTAQDAIGTLVSEHPVEVLIDLPDDLPDMMVDELQISQVMINLLTNAVHAIQDSGIGDKITVTGFAAPGSGSVTLITADNGPGVDDKIVTRIFDPLFTTKEVGRGTGVGLAFCHRVVSAHGGTIELIPKGTPGATFSVTLPQAMRR</sequence>
<evidence type="ECO:0000313" key="11">
    <source>
        <dbReference type="Proteomes" id="UP001138661"/>
    </source>
</evidence>
<dbReference type="SMART" id="SM00388">
    <property type="entry name" value="HisKA"/>
    <property type="match status" value="1"/>
</dbReference>
<evidence type="ECO:0000256" key="4">
    <source>
        <dbReference type="ARBA" id="ARBA00022679"/>
    </source>
</evidence>
<keyword evidence="7" id="KW-0067">ATP-binding</keyword>
<dbReference type="AlphaFoldDB" id="A0A9X1FXN0"/>
<dbReference type="Pfam" id="PF02518">
    <property type="entry name" value="HATPase_c"/>
    <property type="match status" value="1"/>
</dbReference>
<evidence type="ECO:0000256" key="1">
    <source>
        <dbReference type="ARBA" id="ARBA00000085"/>
    </source>
</evidence>
<keyword evidence="3" id="KW-0597">Phosphoprotein</keyword>
<evidence type="ECO:0000256" key="2">
    <source>
        <dbReference type="ARBA" id="ARBA00012438"/>
    </source>
</evidence>
<dbReference type="InterPro" id="IPR003594">
    <property type="entry name" value="HATPase_dom"/>
</dbReference>
<proteinExistence type="predicted"/>
<dbReference type="PANTHER" id="PTHR43065:SF10">
    <property type="entry name" value="PEROXIDE STRESS-ACTIVATED HISTIDINE KINASE MAK3"/>
    <property type="match status" value="1"/>
</dbReference>
<dbReference type="GO" id="GO:0005524">
    <property type="term" value="F:ATP binding"/>
    <property type="evidence" value="ECO:0007669"/>
    <property type="project" value="UniProtKB-KW"/>
</dbReference>
<feature type="domain" description="Histidine kinase" evidence="9">
    <location>
        <begin position="265"/>
        <end position="478"/>
    </location>
</feature>
<keyword evidence="4" id="KW-0808">Transferase</keyword>
<name>A0A9X1FXN0_9RHOB</name>
<evidence type="ECO:0000256" key="6">
    <source>
        <dbReference type="ARBA" id="ARBA00022777"/>
    </source>
</evidence>
<evidence type="ECO:0000313" key="10">
    <source>
        <dbReference type="EMBL" id="MBW4710000.1"/>
    </source>
</evidence>
<keyword evidence="11" id="KW-1185">Reference proteome</keyword>